<evidence type="ECO:0000256" key="5">
    <source>
        <dbReference type="ARBA" id="ARBA00022989"/>
    </source>
</evidence>
<evidence type="ECO:0000256" key="8">
    <source>
        <dbReference type="SAM" id="Phobius"/>
    </source>
</evidence>
<keyword evidence="6 8" id="KW-0472">Membrane</keyword>
<protein>
    <submittedName>
        <fullName evidence="10">Integral membrane protein</fullName>
    </submittedName>
</protein>
<feature type="region of interest" description="Disordered" evidence="7">
    <location>
        <begin position="1153"/>
        <end position="1192"/>
    </location>
</feature>
<evidence type="ECO:0000256" key="4">
    <source>
        <dbReference type="ARBA" id="ARBA00022729"/>
    </source>
</evidence>
<feature type="transmembrane region" description="Helical" evidence="8">
    <location>
        <begin position="761"/>
        <end position="781"/>
    </location>
</feature>
<feature type="compositionally biased region" description="Polar residues" evidence="7">
    <location>
        <begin position="221"/>
        <end position="243"/>
    </location>
</feature>
<reference evidence="10" key="1">
    <citation type="journal article" date="2021" name="Mol. Plant Microbe Interact.">
        <title>Complete Genome Sequence of the Plant-Pathogenic Fungus Colletotrichum lupini.</title>
        <authorList>
            <person name="Baroncelli R."/>
            <person name="Pensec F."/>
            <person name="Da Lio D."/>
            <person name="Boufleur T."/>
            <person name="Vicente I."/>
            <person name="Sarrocco S."/>
            <person name="Picot A."/>
            <person name="Baraldi E."/>
            <person name="Sukno S."/>
            <person name="Thon M."/>
            <person name="Le Floch G."/>
        </authorList>
    </citation>
    <scope>NUCLEOTIDE SEQUENCE</scope>
    <source>
        <strain evidence="10">IMI 504893</strain>
    </source>
</reference>
<evidence type="ECO:0000256" key="3">
    <source>
        <dbReference type="ARBA" id="ARBA00022692"/>
    </source>
</evidence>
<dbReference type="PANTHER" id="PTHR31145">
    <property type="entry name" value="INTEGRAL MEMBRANE PROTEIN (AFU_ORTHOLOGUE AFUA_7G01610)"/>
    <property type="match status" value="1"/>
</dbReference>
<organism evidence="10 11">
    <name type="scientific">Colletotrichum lupini</name>
    <dbReference type="NCBI Taxonomy" id="145971"/>
    <lineage>
        <taxon>Eukaryota</taxon>
        <taxon>Fungi</taxon>
        <taxon>Dikarya</taxon>
        <taxon>Ascomycota</taxon>
        <taxon>Pezizomycotina</taxon>
        <taxon>Sordariomycetes</taxon>
        <taxon>Hypocreomycetidae</taxon>
        <taxon>Glomerellales</taxon>
        <taxon>Glomerellaceae</taxon>
        <taxon>Colletotrichum</taxon>
        <taxon>Colletotrichum acutatum species complex</taxon>
    </lineage>
</organism>
<dbReference type="EMBL" id="CP019478">
    <property type="protein sequence ID" value="UQC86983.1"/>
    <property type="molecule type" value="Genomic_DNA"/>
</dbReference>
<evidence type="ECO:0000256" key="7">
    <source>
        <dbReference type="SAM" id="MobiDB-lite"/>
    </source>
</evidence>
<dbReference type="RefSeq" id="XP_049148594.1">
    <property type="nucleotide sequence ID" value="XM_049291449.1"/>
</dbReference>
<feature type="transmembrane region" description="Helical" evidence="8">
    <location>
        <begin position="266"/>
        <end position="289"/>
    </location>
</feature>
<gene>
    <name evidence="10" type="ORF">CLUP02_12485</name>
</gene>
<feature type="compositionally biased region" description="Polar residues" evidence="7">
    <location>
        <begin position="893"/>
        <end position="902"/>
    </location>
</feature>
<feature type="compositionally biased region" description="Low complexity" evidence="7">
    <location>
        <begin position="1383"/>
        <end position="1393"/>
    </location>
</feature>
<dbReference type="GO" id="GO:0055085">
    <property type="term" value="P:transmembrane transport"/>
    <property type="evidence" value="ECO:0007669"/>
    <property type="project" value="TreeGrafter"/>
</dbReference>
<evidence type="ECO:0000256" key="6">
    <source>
        <dbReference type="ARBA" id="ARBA00023136"/>
    </source>
</evidence>
<feature type="transmembrane region" description="Helical" evidence="8">
    <location>
        <begin position="824"/>
        <end position="846"/>
    </location>
</feature>
<feature type="region of interest" description="Disordered" evidence="7">
    <location>
        <begin position="994"/>
        <end position="1033"/>
    </location>
</feature>
<feature type="region of interest" description="Disordered" evidence="7">
    <location>
        <begin position="1206"/>
        <end position="1401"/>
    </location>
</feature>
<evidence type="ECO:0000256" key="2">
    <source>
        <dbReference type="ARBA" id="ARBA00010642"/>
    </source>
</evidence>
<keyword evidence="11" id="KW-1185">Reference proteome</keyword>
<evidence type="ECO:0000259" key="9">
    <source>
        <dbReference type="SMART" id="SM01320"/>
    </source>
</evidence>
<dbReference type="Pfam" id="PF06011">
    <property type="entry name" value="TRP"/>
    <property type="match status" value="1"/>
</dbReference>
<keyword evidence="4" id="KW-0732">Signal</keyword>
<dbReference type="SMART" id="SM01320">
    <property type="entry name" value="TRP_N"/>
    <property type="match status" value="1"/>
</dbReference>
<accession>A0A9Q8T0K0</accession>
<dbReference type="GO" id="GO:0016020">
    <property type="term" value="C:membrane"/>
    <property type="evidence" value="ECO:0007669"/>
    <property type="project" value="UniProtKB-SubCell"/>
</dbReference>
<feature type="transmembrane region" description="Helical" evidence="8">
    <location>
        <begin position="793"/>
        <end position="812"/>
    </location>
</feature>
<dbReference type="Pfam" id="PF14558">
    <property type="entry name" value="TRP_N"/>
    <property type="match status" value="1"/>
</dbReference>
<dbReference type="InterPro" id="IPR032800">
    <property type="entry name" value="TRP_N"/>
</dbReference>
<evidence type="ECO:0000256" key="1">
    <source>
        <dbReference type="ARBA" id="ARBA00004141"/>
    </source>
</evidence>
<comment type="subcellular location">
    <subcellularLocation>
        <location evidence="1">Membrane</location>
        <topology evidence="1">Multi-pass membrane protein</topology>
    </subcellularLocation>
</comment>
<feature type="compositionally biased region" description="Basic and acidic residues" evidence="7">
    <location>
        <begin position="1255"/>
        <end position="1266"/>
    </location>
</feature>
<dbReference type="InterPro" id="IPR010308">
    <property type="entry name" value="TRP_C"/>
</dbReference>
<dbReference type="KEGG" id="clup:CLUP02_12485"/>
<dbReference type="InterPro" id="IPR040241">
    <property type="entry name" value="TRP_Flc/Pkd2-like"/>
</dbReference>
<sequence length="1401" mass="152033">MSNQRRIPGIRTFGVLFQSTCSPGSLQLFLPLSCSPAQQHPVFPACTCTADTTDTDTTTTTTHTHVAQSDRDTPTQPTFLPLPSLNFSFSHSTGQPTTRQTHHRPEAKSNEITATIQYEATAAVPPRCRDFSTPLPSFSSLPQCVFRSPHAASSVPLASVAAFDYTPGGTPVRNMRMPPSAPPRDLPHPESVPRHAVIVHPGRGKRVPSLSFQLVKSLHSLSRQNPRSPLQGSQYPSSHSLTMDRSHGRRLSPLPSRIRRSIVDSFGALLTIFLACLLIRPATAVLIPFDNCLPDSYRNFNPLPLQWSPVYVDARFDTENPDHLLQIIVWGNVSGSLYKVDLPAKGDPLWNDPTHTDGKILDYTREGNKVTTLASKVNFLTYEPFSNVSSFCNYSLVNGSCPLSPVFNDTAITYPYGNLPSVNITAKMDSSYAFTSLAATLQVIYGDDSAKHIACASATVTPDLGSIRDLLRYLPLVVLLFVGFATMFASVFSPWGSTDIFHWTTNYGRDADLLRLVTPGFGDCLQYIQFVALTGGLTLNYPGFYQPVVSQVGWSALMFNESFVSKSPGWQAIQDGIYVTNGTYGLHQYAQMVGMTDVEDIWAGTMVWVCVIVAALFVLIQIGFFFRWVLRFISDTPEEDLRAKNIPFSVGNVVRVVFNYLLLPIVALSTFQLVVASQSREFAVALAVITLLMLVCFAAWLLYLIFRTRPRAVLFDDLPTVLLYGPLYNTYSDEAAAFALIPVTLTFIRGIAIGAVQPVGIAQIVLLAICEVVHLLTLHAFRPFQSPTSMNAYHTLFSALRFTTVMLMVAFVPQMGVTEGPKGWIGYTILLIHACVLVLGFFLNALQTIIEVTARLMGAGGDDTRGLQRGGLSKIFGMRQLQRRTSRRENGPSRASQLSTTGMLDADENSKTGYVMRGGRLRSESAGSGFLLRSQQGSSSALDSIDPYTGQARNFDSGSNFTPTTPGEVSTFSFLPSPAAATRPPAAVTVESADPYYRPPRRRGDTLNGSSTSLPHRTSVADSRRYSQGGAHLGDTTADLEAQLSKGPTPAPQAINLTPRADYSTREVDFYYGVRGPALNSEGIGRKLRTGPADPTKPMATAAGWFRNMFGGKTKEKGKGFEVVRSSRMPPAMRAAADAEYDAEPPPEGIPVAMGVLRNGPIESDDDEPKNKAARKHPENAENSENLLNDDGVSVISVESEIEEIGIQKVSDAPPTLPGIASSGSFKLPSRVPSKASRSASQKHRRQSTESDIPEIPRKSSKRDSGMGRGHSPAPSFNLIPPTSPAGPLHGEPSGSTTAQGSLTSSPNPGRLPFERTESHQKRLSSNGSSLEEFNIRRTPSTERPTSYGVVAQHSISRVDPGSDQHVDLLGTSAELVDERGSSSRSSSAGARGHLMPSQGG</sequence>
<feature type="transmembrane region" description="Helical" evidence="8">
    <location>
        <begin position="601"/>
        <end position="626"/>
    </location>
</feature>
<evidence type="ECO:0000313" key="11">
    <source>
        <dbReference type="Proteomes" id="UP000830671"/>
    </source>
</evidence>
<proteinExistence type="inferred from homology"/>
<feature type="transmembrane region" description="Helical" evidence="8">
    <location>
        <begin position="682"/>
        <end position="706"/>
    </location>
</feature>
<feature type="region of interest" description="Disordered" evidence="7">
    <location>
        <begin position="221"/>
        <end position="250"/>
    </location>
</feature>
<feature type="compositionally biased region" description="Polar residues" evidence="7">
    <location>
        <begin position="1324"/>
        <end position="1345"/>
    </location>
</feature>
<dbReference type="Proteomes" id="UP000830671">
    <property type="component" value="Chromosome 6"/>
</dbReference>
<dbReference type="GeneID" id="73346459"/>
<dbReference type="PANTHER" id="PTHR31145:SF6">
    <property type="entry name" value="INTEGRAL MEMBRANE PROTEIN (AFU_ORTHOLOGUE AFUA_7G01610)"/>
    <property type="match status" value="1"/>
</dbReference>
<feature type="domain" description="ML-like" evidence="9">
    <location>
        <begin position="282"/>
        <end position="467"/>
    </location>
</feature>
<feature type="compositionally biased region" description="Polar residues" evidence="7">
    <location>
        <begin position="1007"/>
        <end position="1016"/>
    </location>
</feature>
<feature type="transmembrane region" description="Helical" evidence="8">
    <location>
        <begin position="657"/>
        <end position="676"/>
    </location>
</feature>
<feature type="transmembrane region" description="Helical" evidence="8">
    <location>
        <begin position="473"/>
        <end position="495"/>
    </location>
</feature>
<keyword evidence="3 8" id="KW-0812">Transmembrane</keyword>
<comment type="similarity">
    <text evidence="2">Belongs to the transient receptor potential (TRP) ion channel family.</text>
</comment>
<evidence type="ECO:0000313" key="10">
    <source>
        <dbReference type="EMBL" id="UQC86983.1"/>
    </source>
</evidence>
<feature type="region of interest" description="Disordered" evidence="7">
    <location>
        <begin position="881"/>
        <end position="910"/>
    </location>
</feature>
<keyword evidence="5 8" id="KW-1133">Transmembrane helix</keyword>
<name>A0A9Q8T0K0_9PEZI</name>
<feature type="compositionally biased region" description="Polar residues" evidence="7">
    <location>
        <begin position="1294"/>
        <end position="1308"/>
    </location>
</feature>